<evidence type="ECO:0000256" key="7">
    <source>
        <dbReference type="SAM" id="Phobius"/>
    </source>
</evidence>
<dbReference type="InterPro" id="IPR032879">
    <property type="entry name" value="FixG_C"/>
</dbReference>
<keyword evidence="7" id="KW-0812">Transmembrane</keyword>
<reference evidence="9" key="1">
    <citation type="submission" date="2021-02" db="EMBL/GenBank/DDBJ databases">
        <title>Skermanella TT6 skin isolate.</title>
        <authorList>
            <person name="Lee K."/>
            <person name="Ganzorig M."/>
        </authorList>
    </citation>
    <scope>NUCLEOTIDE SEQUENCE</scope>
    <source>
        <strain evidence="9">TT6</strain>
    </source>
</reference>
<dbReference type="InterPro" id="IPR017896">
    <property type="entry name" value="4Fe4S_Fe-S-bd"/>
</dbReference>
<evidence type="ECO:0000256" key="3">
    <source>
        <dbReference type="ARBA" id="ARBA00022723"/>
    </source>
</evidence>
<evidence type="ECO:0000313" key="9">
    <source>
        <dbReference type="EMBL" id="QQP88978.1"/>
    </source>
</evidence>
<keyword evidence="7" id="KW-0472">Membrane</keyword>
<dbReference type="Proteomes" id="UP000595197">
    <property type="component" value="Chromosome"/>
</dbReference>
<dbReference type="Pfam" id="PF11614">
    <property type="entry name" value="FixG_C"/>
    <property type="match status" value="1"/>
</dbReference>
<keyword evidence="10" id="KW-1185">Reference proteome</keyword>
<dbReference type="EMBL" id="CP067420">
    <property type="protein sequence ID" value="QQP88978.1"/>
    <property type="molecule type" value="Genomic_DNA"/>
</dbReference>
<dbReference type="Gene3D" id="2.60.40.10">
    <property type="entry name" value="Immunoglobulins"/>
    <property type="match status" value="1"/>
</dbReference>
<dbReference type="PANTHER" id="PTHR30176:SF3">
    <property type="entry name" value="FERREDOXIN-TYPE PROTEIN NAPH"/>
    <property type="match status" value="1"/>
</dbReference>
<dbReference type="PANTHER" id="PTHR30176">
    <property type="entry name" value="FERREDOXIN-TYPE PROTEIN NAPH"/>
    <property type="match status" value="1"/>
</dbReference>
<feature type="transmembrane region" description="Helical" evidence="7">
    <location>
        <begin position="343"/>
        <end position="363"/>
    </location>
</feature>
<name>A0ABX7B3R0_9PROT</name>
<keyword evidence="1" id="KW-0813">Transport</keyword>
<dbReference type="SUPFAM" id="SSF54862">
    <property type="entry name" value="4Fe-4S ferredoxins"/>
    <property type="match status" value="1"/>
</dbReference>
<dbReference type="Pfam" id="PF12801">
    <property type="entry name" value="Fer4_5"/>
    <property type="match status" value="1"/>
</dbReference>
<feature type="transmembrane region" description="Helical" evidence="7">
    <location>
        <begin position="201"/>
        <end position="218"/>
    </location>
</feature>
<dbReference type="InterPro" id="IPR013783">
    <property type="entry name" value="Ig-like_fold"/>
</dbReference>
<evidence type="ECO:0000259" key="8">
    <source>
        <dbReference type="PROSITE" id="PS51379"/>
    </source>
</evidence>
<evidence type="ECO:0000313" key="10">
    <source>
        <dbReference type="Proteomes" id="UP000595197"/>
    </source>
</evidence>
<proteinExistence type="predicted"/>
<organism evidence="9 10">
    <name type="scientific">Skermanella cutis</name>
    <dbReference type="NCBI Taxonomy" id="2775420"/>
    <lineage>
        <taxon>Bacteria</taxon>
        <taxon>Pseudomonadati</taxon>
        <taxon>Pseudomonadota</taxon>
        <taxon>Alphaproteobacteria</taxon>
        <taxon>Rhodospirillales</taxon>
        <taxon>Azospirillaceae</taxon>
        <taxon>Skermanella</taxon>
    </lineage>
</organism>
<accession>A0ABX7B3R0</accession>
<keyword evidence="3" id="KW-0479">Metal-binding</keyword>
<feature type="transmembrane region" description="Helical" evidence="7">
    <location>
        <begin position="90"/>
        <end position="111"/>
    </location>
</feature>
<feature type="transmembrane region" description="Helical" evidence="7">
    <location>
        <begin position="38"/>
        <end position="56"/>
    </location>
</feature>
<dbReference type="Pfam" id="PF13746">
    <property type="entry name" value="Fer4_18"/>
    <property type="match status" value="1"/>
</dbReference>
<dbReference type="PROSITE" id="PS00198">
    <property type="entry name" value="4FE4S_FER_1"/>
    <property type="match status" value="1"/>
</dbReference>
<dbReference type="InterPro" id="IPR017900">
    <property type="entry name" value="4Fe4S_Fe_S_CS"/>
</dbReference>
<keyword evidence="6" id="KW-0411">Iron-sulfur</keyword>
<dbReference type="InterPro" id="IPR051684">
    <property type="entry name" value="Electron_Trans/Redox"/>
</dbReference>
<protein>
    <submittedName>
        <fullName evidence="9">Cytochrome c oxidase accessory protein CcoG</fullName>
    </submittedName>
</protein>
<dbReference type="PROSITE" id="PS51379">
    <property type="entry name" value="4FE4S_FER_2"/>
    <property type="match status" value="1"/>
</dbReference>
<feature type="transmembrane region" description="Helical" evidence="7">
    <location>
        <begin position="164"/>
        <end position="181"/>
    </location>
</feature>
<evidence type="ECO:0000256" key="1">
    <source>
        <dbReference type="ARBA" id="ARBA00022448"/>
    </source>
</evidence>
<keyword evidence="5" id="KW-0408">Iron</keyword>
<dbReference type="NCBIfam" id="TIGR02745">
    <property type="entry name" value="ccoG_rdxA_fixG"/>
    <property type="match status" value="1"/>
</dbReference>
<keyword evidence="4" id="KW-0249">Electron transport</keyword>
<feature type="domain" description="4Fe-4S ferredoxin-type" evidence="8">
    <location>
        <begin position="259"/>
        <end position="288"/>
    </location>
</feature>
<gene>
    <name evidence="9" type="primary">ccoG</name>
    <name evidence="9" type="ORF">IGS68_23690</name>
</gene>
<evidence type="ECO:0000256" key="4">
    <source>
        <dbReference type="ARBA" id="ARBA00022982"/>
    </source>
</evidence>
<evidence type="ECO:0000256" key="5">
    <source>
        <dbReference type="ARBA" id="ARBA00023004"/>
    </source>
</evidence>
<keyword evidence="2" id="KW-0004">4Fe-4S</keyword>
<evidence type="ECO:0000256" key="6">
    <source>
        <dbReference type="ARBA" id="ARBA00023014"/>
    </source>
</evidence>
<evidence type="ECO:0000256" key="2">
    <source>
        <dbReference type="ARBA" id="ARBA00022485"/>
    </source>
</evidence>
<sequence length="483" mass="54359">MTTTTQTHGAAEDHAPKSLFKNREKVYPRSVAGKFRKLKWAAVVVLLGIYYLVPWIRWDRGPTAPDQAVLVDMTGPRLYFFFIEIWPQEIYYLTGLLIMAAVGLFLATSLAGRIWCGYACPQTVWTDLYMWVERKIEGDRSERIRLDKGPWTGSKAMKKIAKHSSWLVIAFLTGGAWAMYFTDAPTLVYNLFHFQLDSQSIFFISLLTFTTYLLGGWAREQVCTYMCPWPRFQSAMIDEDSLIVTYEGWRGEPRGAKRKDQSWEGRGDCIDCKACVHVCPTGIDIRDGLQMECIGCGLCVDACNDIMTKIGRPLNLVTFDTHNNQVARSCGEKTSVKLLRPRTVIYGLILVVLLGLMAAGLIFRPQLDISVLRDRAPLFVTLSDGDIRNGYTFKISNMTRYQKEYSLQLAGVPGATLSVIGQDERLDRIELSAKPDTVATYRIYVRTPPAALKATSTPVTFTLTDKQTSETAGYDSVFIGPDK</sequence>
<dbReference type="RefSeq" id="WP_201074638.1">
    <property type="nucleotide sequence ID" value="NZ_CP067420.1"/>
</dbReference>
<dbReference type="InterPro" id="IPR014116">
    <property type="entry name" value="Cyt_c_oxidase_cbb3_FixG"/>
</dbReference>
<keyword evidence="7" id="KW-1133">Transmembrane helix</keyword>